<dbReference type="OrthoDB" id="9816221at2"/>
<dbReference type="InterPro" id="IPR020781">
    <property type="entry name" value="ATPase_OSCP/d_CS"/>
</dbReference>
<keyword evidence="4 8" id="KW-0406">Ion transport</keyword>
<proteinExistence type="inferred from homology"/>
<evidence type="ECO:0000313" key="10">
    <source>
        <dbReference type="Proteomes" id="UP000061704"/>
    </source>
</evidence>
<dbReference type="NCBIfam" id="NF004402">
    <property type="entry name" value="PRK05758.2-2"/>
    <property type="match status" value="1"/>
</dbReference>
<keyword evidence="8" id="KW-1003">Cell membrane</keyword>
<accession>C5WC22</accession>
<evidence type="ECO:0000256" key="3">
    <source>
        <dbReference type="ARBA" id="ARBA00022781"/>
    </source>
</evidence>
<gene>
    <name evidence="8 9" type="primary">atpH</name>
    <name evidence="9" type="ORF">ICMP_005</name>
</gene>
<dbReference type="PROSITE" id="PS00389">
    <property type="entry name" value="ATPASE_DELTA"/>
    <property type="match status" value="1"/>
</dbReference>
<evidence type="ECO:0000256" key="2">
    <source>
        <dbReference type="ARBA" id="ARBA00022448"/>
    </source>
</evidence>
<dbReference type="GO" id="GO:0046933">
    <property type="term" value="F:proton-transporting ATP synthase activity, rotational mechanism"/>
    <property type="evidence" value="ECO:0007669"/>
    <property type="project" value="UniProtKB-UniRule"/>
</dbReference>
<dbReference type="Pfam" id="PF00213">
    <property type="entry name" value="OSCP"/>
    <property type="match status" value="1"/>
</dbReference>
<keyword evidence="7 8" id="KW-0066">ATP synthesis</keyword>
<dbReference type="PRINTS" id="PR00125">
    <property type="entry name" value="ATPASEDELTA"/>
</dbReference>
<dbReference type="NCBIfam" id="TIGR01145">
    <property type="entry name" value="ATP_synt_delta"/>
    <property type="match status" value="1"/>
</dbReference>
<evidence type="ECO:0000256" key="4">
    <source>
        <dbReference type="ARBA" id="ARBA00023065"/>
    </source>
</evidence>
<keyword evidence="3 8" id="KW-0375">Hydrogen ion transport</keyword>
<comment type="similarity">
    <text evidence="8">Belongs to the ATPase delta chain family.</text>
</comment>
<name>C5WC22_9ENTR</name>
<dbReference type="SUPFAM" id="SSF47928">
    <property type="entry name" value="N-terminal domain of the delta subunit of the F1F0-ATP synthase"/>
    <property type="match status" value="1"/>
</dbReference>
<dbReference type="HOGENOM" id="CLU_085114_3_0_6"/>
<sequence>MSESITISRPYAKAAFDFATENQNIDKWQYMLEYTAKIYSNREVNNLLSGLTSHAIISDIFISICGDNVDESMKNFIKILSENKRLNLLPNILEYFTKMYNQQNNFIHVEVISSQPLLEVQYKKIIEMMEKRLLKKVLLTSKVDKNIISGLIIRIGDLVIDGSIRNRLNLLKRTLLS</sequence>
<evidence type="ECO:0000256" key="7">
    <source>
        <dbReference type="ARBA" id="ARBA00023310"/>
    </source>
</evidence>
<comment type="function">
    <text evidence="8">This protein is part of the stalk that links CF(0) to CF(1). It either transmits conformational changes from CF(0) to CF(1) or is implicated in proton conduction.</text>
</comment>
<reference evidence="9 10" key="1">
    <citation type="journal article" date="2011" name="Genome Biol. Evol.">
        <title>Reductive evolution of bacterial genome in insect gut environment.</title>
        <authorList>
            <person name="Nikoh N."/>
            <person name="Hosokawa T."/>
            <person name="Ohshima K."/>
            <person name="Hattori M."/>
            <person name="Fukatsu T."/>
        </authorList>
    </citation>
    <scope>NUCLEOTIDE SEQUENCE [LARGE SCALE GENOMIC DNA]</scope>
    <source>
        <strain evidence="9 10">Mpkobe</strain>
    </source>
</reference>
<keyword evidence="6 8" id="KW-0139">CF(1)</keyword>
<dbReference type="Proteomes" id="UP000061704">
    <property type="component" value="Chromosome"/>
</dbReference>
<dbReference type="Gene3D" id="1.10.520.20">
    <property type="entry name" value="N-terminal domain of the delta subunit of the F1F0-ATP synthase"/>
    <property type="match status" value="1"/>
</dbReference>
<keyword evidence="5 8" id="KW-0472">Membrane</keyword>
<dbReference type="STRING" id="476281.ICMP_005"/>
<dbReference type="PANTHER" id="PTHR11910">
    <property type="entry name" value="ATP SYNTHASE DELTA CHAIN"/>
    <property type="match status" value="1"/>
</dbReference>
<dbReference type="InterPro" id="IPR000711">
    <property type="entry name" value="ATPase_OSCP/dsu"/>
</dbReference>
<evidence type="ECO:0000313" key="9">
    <source>
        <dbReference type="EMBL" id="BAH82878.1"/>
    </source>
</evidence>
<comment type="subcellular location">
    <subcellularLocation>
        <location evidence="8">Cell membrane</location>
        <topology evidence="8">Peripheral membrane protein</topology>
    </subcellularLocation>
    <subcellularLocation>
        <location evidence="1">Membrane</location>
    </subcellularLocation>
</comment>
<comment type="function">
    <text evidence="8">F(1)F(0) ATP synthase produces ATP from ADP in the presence of a proton or sodium gradient. F-type ATPases consist of two structural domains, F(1) containing the extramembraneous catalytic core and F(0) containing the membrane proton channel, linked together by a central stalk and a peripheral stalk. During catalysis, ATP synthesis in the catalytic domain of F(1) is coupled via a rotary mechanism of the central stalk subunits to proton translocation.</text>
</comment>
<keyword evidence="10" id="KW-1185">Reference proteome</keyword>
<protein>
    <recommendedName>
        <fullName evidence="8">ATP synthase subunit delta</fullName>
    </recommendedName>
    <alternativeName>
        <fullName evidence="8">ATP synthase F(1) sector subunit delta</fullName>
    </alternativeName>
    <alternativeName>
        <fullName evidence="8">F-type ATPase subunit delta</fullName>
        <shortName evidence="8">F-ATPase subunit delta</shortName>
    </alternativeName>
</protein>
<dbReference type="GO" id="GO:0005886">
    <property type="term" value="C:plasma membrane"/>
    <property type="evidence" value="ECO:0007669"/>
    <property type="project" value="UniProtKB-SubCell"/>
</dbReference>
<evidence type="ECO:0000256" key="5">
    <source>
        <dbReference type="ARBA" id="ARBA00023136"/>
    </source>
</evidence>
<dbReference type="GO" id="GO:0045259">
    <property type="term" value="C:proton-transporting ATP synthase complex"/>
    <property type="evidence" value="ECO:0007669"/>
    <property type="project" value="UniProtKB-KW"/>
</dbReference>
<dbReference type="KEGG" id="icp:ICMP_005"/>
<evidence type="ECO:0000256" key="6">
    <source>
        <dbReference type="ARBA" id="ARBA00023196"/>
    </source>
</evidence>
<dbReference type="InterPro" id="IPR026015">
    <property type="entry name" value="ATP_synth_OSCP/delta_N_sf"/>
</dbReference>
<dbReference type="AlphaFoldDB" id="C5WC22"/>
<keyword evidence="2 8" id="KW-0813">Transport</keyword>
<evidence type="ECO:0000256" key="1">
    <source>
        <dbReference type="ARBA" id="ARBA00004370"/>
    </source>
</evidence>
<organism evidence="9 10">
    <name type="scientific">Candidatus Ishikawaella capsulata Mpkobe</name>
    <dbReference type="NCBI Taxonomy" id="476281"/>
    <lineage>
        <taxon>Bacteria</taxon>
        <taxon>Pseudomonadati</taxon>
        <taxon>Pseudomonadota</taxon>
        <taxon>Gammaproteobacteria</taxon>
        <taxon>Enterobacterales</taxon>
        <taxon>Enterobacteriaceae</taxon>
        <taxon>Candidatus Ishikawella</taxon>
    </lineage>
</organism>
<dbReference type="RefSeq" id="WP_041068549.1">
    <property type="nucleotide sequence ID" value="NZ_AP010872.1"/>
</dbReference>
<evidence type="ECO:0000256" key="8">
    <source>
        <dbReference type="HAMAP-Rule" id="MF_01416"/>
    </source>
</evidence>
<dbReference type="EMBL" id="AP010872">
    <property type="protein sequence ID" value="BAH82878.1"/>
    <property type="molecule type" value="Genomic_DNA"/>
</dbReference>
<dbReference type="HAMAP" id="MF_01416">
    <property type="entry name" value="ATP_synth_delta_bact"/>
    <property type="match status" value="1"/>
</dbReference>